<dbReference type="InterPro" id="IPR003423">
    <property type="entry name" value="OMP_efflux"/>
</dbReference>
<name>A0A918Q5C1_9CAUL</name>
<dbReference type="InterPro" id="IPR010131">
    <property type="entry name" value="MdtP/NodT-like"/>
</dbReference>
<accession>A0A918Q5C1</accession>
<dbReference type="Gene3D" id="1.20.1600.10">
    <property type="entry name" value="Outer membrane efflux proteins (OEP)"/>
    <property type="match status" value="1"/>
</dbReference>
<dbReference type="Proteomes" id="UP000662572">
    <property type="component" value="Unassembled WGS sequence"/>
</dbReference>
<organism evidence="3 4">
    <name type="scientific">Asticcacaulis endophyticus</name>
    <dbReference type="NCBI Taxonomy" id="1395890"/>
    <lineage>
        <taxon>Bacteria</taxon>
        <taxon>Pseudomonadati</taxon>
        <taxon>Pseudomonadota</taxon>
        <taxon>Alphaproteobacteria</taxon>
        <taxon>Caulobacterales</taxon>
        <taxon>Caulobacteraceae</taxon>
        <taxon>Asticcacaulis</taxon>
    </lineage>
</organism>
<evidence type="ECO:0000313" key="3">
    <source>
        <dbReference type="EMBL" id="GGZ34384.1"/>
    </source>
</evidence>
<comment type="caution">
    <text evidence="3">The sequence shown here is derived from an EMBL/GenBank/DDBJ whole genome shotgun (WGS) entry which is preliminary data.</text>
</comment>
<comment type="similarity">
    <text evidence="1">Belongs to the outer membrane factor (OMF) (TC 1.B.17) family.</text>
</comment>
<protein>
    <submittedName>
        <fullName evidence="3">Metal transporter</fullName>
    </submittedName>
</protein>
<dbReference type="Pfam" id="PF02321">
    <property type="entry name" value="OEP"/>
    <property type="match status" value="1"/>
</dbReference>
<reference evidence="3" key="1">
    <citation type="journal article" date="2014" name="Int. J. Syst. Evol. Microbiol.">
        <title>Complete genome sequence of Corynebacterium casei LMG S-19264T (=DSM 44701T), isolated from a smear-ripened cheese.</title>
        <authorList>
            <consortium name="US DOE Joint Genome Institute (JGI-PGF)"/>
            <person name="Walter F."/>
            <person name="Albersmeier A."/>
            <person name="Kalinowski J."/>
            <person name="Ruckert C."/>
        </authorList>
    </citation>
    <scope>NUCLEOTIDE SEQUENCE</scope>
    <source>
        <strain evidence="3">KCTC 32296</strain>
    </source>
</reference>
<dbReference type="GO" id="GO:0015562">
    <property type="term" value="F:efflux transmembrane transporter activity"/>
    <property type="evidence" value="ECO:0007669"/>
    <property type="project" value="InterPro"/>
</dbReference>
<reference evidence="3" key="2">
    <citation type="submission" date="2020-09" db="EMBL/GenBank/DDBJ databases">
        <authorList>
            <person name="Sun Q."/>
            <person name="Kim S."/>
        </authorList>
    </citation>
    <scope>NUCLEOTIDE SEQUENCE</scope>
    <source>
        <strain evidence="3">KCTC 32296</strain>
    </source>
</reference>
<dbReference type="EMBL" id="BMZB01000002">
    <property type="protein sequence ID" value="GGZ34384.1"/>
    <property type="molecule type" value="Genomic_DNA"/>
</dbReference>
<feature type="coiled-coil region" evidence="2">
    <location>
        <begin position="124"/>
        <end position="176"/>
    </location>
</feature>
<proteinExistence type="inferred from homology"/>
<evidence type="ECO:0000256" key="1">
    <source>
        <dbReference type="ARBA" id="ARBA00007613"/>
    </source>
</evidence>
<keyword evidence="4" id="KW-1185">Reference proteome</keyword>
<dbReference type="PANTHER" id="PTHR30203:SF24">
    <property type="entry name" value="BLR4935 PROTEIN"/>
    <property type="match status" value="1"/>
</dbReference>
<dbReference type="AlphaFoldDB" id="A0A918Q5C1"/>
<keyword evidence="2" id="KW-0175">Coiled coil</keyword>
<gene>
    <name evidence="3" type="ORF">GCM10011273_21020</name>
</gene>
<dbReference type="PANTHER" id="PTHR30203">
    <property type="entry name" value="OUTER MEMBRANE CATION EFFLUX PROTEIN"/>
    <property type="match status" value="1"/>
</dbReference>
<evidence type="ECO:0000313" key="4">
    <source>
        <dbReference type="Proteomes" id="UP000662572"/>
    </source>
</evidence>
<dbReference type="RefSeq" id="WP_189486394.1">
    <property type="nucleotide sequence ID" value="NZ_BMZB01000002.1"/>
</dbReference>
<evidence type="ECO:0000256" key="2">
    <source>
        <dbReference type="SAM" id="Coils"/>
    </source>
</evidence>
<sequence length="431" mass="46886">MIFSKWHRFGVLRASGRVAGLTLPAVLCAGLCLSAVAQAEILPLSVAMSRAAQADPAAMATQKRLAATEAGIRQAGVRPNPSVGLEAENVLGSGPYSGLSQAETTLSYQQPLERKSKREARIGAASAQNDLARAEGRVRTWEAMTAAQRLWVEAVVAEAETELAGQRLKLAEQSQAEIRRRVTAARDPLFAGSLAETEVATARIAHDQAAAKVRQLKTQLAALWGGAAEFELEAKWLEGTPVISEPALMETPDIEVLRARQRLSAAQLKVETTRRVQDPTVSAGIRHFQGDGAVAFIIGGSIPLNRNDAYRGHIDRARADSEAASADIEVAERYRQRDITAATLRMTDLAHEAQRIETEVIPQAETALRQVREGFVRGGFTYRDVIGTQQTLMAAKARRLEVLKQFHIEQINRDRLSGKWLALLPDVEAAQ</sequence>
<dbReference type="SUPFAM" id="SSF56954">
    <property type="entry name" value="Outer membrane efflux proteins (OEP)"/>
    <property type="match status" value="1"/>
</dbReference>